<dbReference type="Gene3D" id="3.40.50.2300">
    <property type="match status" value="1"/>
</dbReference>
<name>A0A5C7I2B0_9ROSI</name>
<dbReference type="EMBL" id="VAHF01000004">
    <property type="protein sequence ID" value="TXG63351.1"/>
    <property type="molecule type" value="Genomic_DNA"/>
</dbReference>
<dbReference type="PROSITE" id="PS51294">
    <property type="entry name" value="HTH_MYB"/>
    <property type="match status" value="1"/>
</dbReference>
<dbReference type="PANTHER" id="PTHR43874">
    <property type="entry name" value="TWO-COMPONENT RESPONSE REGULATOR"/>
    <property type="match status" value="1"/>
</dbReference>
<evidence type="ECO:0000256" key="3">
    <source>
        <dbReference type="ARBA" id="ARBA00022448"/>
    </source>
</evidence>
<evidence type="ECO:0000256" key="9">
    <source>
        <dbReference type="ARBA" id="ARBA00023012"/>
    </source>
</evidence>
<feature type="modified residue" description="4-aspartylphosphate" evidence="17">
    <location>
        <position position="481"/>
    </location>
</feature>
<comment type="subcellular location">
    <subcellularLocation>
        <location evidence="16">Golgi apparatus</location>
        <location evidence="16">trans-Golgi network membrane</location>
        <topology evidence="16">Single-pass type IV membrane protein</topology>
    </subcellularLocation>
    <subcellularLocation>
        <location evidence="1">Nucleus</location>
    </subcellularLocation>
</comment>
<evidence type="ECO:0000256" key="17">
    <source>
        <dbReference type="PROSITE-ProRule" id="PRU00169"/>
    </source>
</evidence>
<keyword evidence="8" id="KW-1133">Transmembrane helix</keyword>
<evidence type="ECO:0008006" key="24">
    <source>
        <dbReference type="Google" id="ProtNLM"/>
    </source>
</evidence>
<reference evidence="23" key="1">
    <citation type="journal article" date="2019" name="Gigascience">
        <title>De novo genome assembly of the endangered Acer yangbiense, a plant species with extremely small populations endemic to Yunnan Province, China.</title>
        <authorList>
            <person name="Yang J."/>
            <person name="Wariss H.M."/>
            <person name="Tao L."/>
            <person name="Zhang R."/>
            <person name="Yun Q."/>
            <person name="Hollingsworth P."/>
            <person name="Dao Z."/>
            <person name="Luo G."/>
            <person name="Guo H."/>
            <person name="Ma Y."/>
            <person name="Sun W."/>
        </authorList>
    </citation>
    <scope>NUCLEOTIDE SEQUENCE [LARGE SCALE GENOMIC DNA]</scope>
    <source>
        <strain evidence="23">cv. Malutang</strain>
    </source>
</reference>
<comment type="caution">
    <text evidence="22">The sequence shown here is derived from an EMBL/GenBank/DDBJ whole genome shotgun (WGS) entry which is preliminary data.</text>
</comment>
<dbReference type="InterPro" id="IPR001789">
    <property type="entry name" value="Sig_transdc_resp-reg_receiver"/>
</dbReference>
<dbReference type="InterPro" id="IPR009057">
    <property type="entry name" value="Homeodomain-like_sf"/>
</dbReference>
<dbReference type="Pfam" id="PF00249">
    <property type="entry name" value="Myb_DNA-binding"/>
    <property type="match status" value="1"/>
</dbReference>
<dbReference type="OrthoDB" id="10251371at2759"/>
<evidence type="ECO:0000256" key="13">
    <source>
        <dbReference type="ARBA" id="ARBA00023159"/>
    </source>
</evidence>
<dbReference type="PROSITE" id="PS50192">
    <property type="entry name" value="T_SNARE"/>
    <property type="match status" value="1"/>
</dbReference>
<dbReference type="AlphaFoldDB" id="A0A5C7I2B0"/>
<dbReference type="SUPFAM" id="SSF47661">
    <property type="entry name" value="t-snare proteins"/>
    <property type="match status" value="1"/>
</dbReference>
<feature type="region of interest" description="Disordered" evidence="18">
    <location>
        <begin position="559"/>
        <end position="578"/>
    </location>
</feature>
<feature type="domain" description="HTH myb-type" evidence="21">
    <location>
        <begin position="625"/>
        <end position="679"/>
    </location>
</feature>
<dbReference type="GO" id="GO:0007030">
    <property type="term" value="P:Golgi organization"/>
    <property type="evidence" value="ECO:0007669"/>
    <property type="project" value="UniProtKB-ARBA"/>
</dbReference>
<organism evidence="22 23">
    <name type="scientific">Acer yangbiense</name>
    <dbReference type="NCBI Taxonomy" id="1000413"/>
    <lineage>
        <taxon>Eukaryota</taxon>
        <taxon>Viridiplantae</taxon>
        <taxon>Streptophyta</taxon>
        <taxon>Embryophyta</taxon>
        <taxon>Tracheophyta</taxon>
        <taxon>Spermatophyta</taxon>
        <taxon>Magnoliopsida</taxon>
        <taxon>eudicotyledons</taxon>
        <taxon>Gunneridae</taxon>
        <taxon>Pentapetalae</taxon>
        <taxon>rosids</taxon>
        <taxon>malvids</taxon>
        <taxon>Sapindales</taxon>
        <taxon>Sapindaceae</taxon>
        <taxon>Hippocastanoideae</taxon>
        <taxon>Acereae</taxon>
        <taxon>Acer</taxon>
    </lineage>
</organism>
<evidence type="ECO:0000313" key="22">
    <source>
        <dbReference type="EMBL" id="TXG63351.1"/>
    </source>
</evidence>
<keyword evidence="11" id="KW-0333">Golgi apparatus</keyword>
<dbReference type="Gene3D" id="1.10.10.60">
    <property type="entry name" value="Homeodomain-like"/>
    <property type="match status" value="1"/>
</dbReference>
<dbReference type="InterPro" id="IPR001005">
    <property type="entry name" value="SANT/Myb"/>
</dbReference>
<dbReference type="Pfam" id="PF00072">
    <property type="entry name" value="Response_reg"/>
    <property type="match status" value="1"/>
</dbReference>
<keyword evidence="6" id="KW-0611">Plant defense</keyword>
<evidence type="ECO:0000259" key="21">
    <source>
        <dbReference type="PROSITE" id="PS51294"/>
    </source>
</evidence>
<keyword evidence="7" id="KW-0653">Protein transport</keyword>
<gene>
    <name evidence="22" type="ORF">EZV62_010345</name>
</gene>
<dbReference type="SMART" id="SM00503">
    <property type="entry name" value="SynN"/>
    <property type="match status" value="1"/>
</dbReference>
<keyword evidence="5" id="KW-0812">Transmembrane</keyword>
<dbReference type="InterPro" id="IPR017930">
    <property type="entry name" value="Myb_dom"/>
</dbReference>
<dbReference type="InterPro" id="IPR006447">
    <property type="entry name" value="Myb_dom_plants"/>
</dbReference>
<dbReference type="FunFam" id="1.20.58.70:FF:000010">
    <property type="entry name" value="Syntaxin-43"/>
    <property type="match status" value="1"/>
</dbReference>
<keyword evidence="3" id="KW-0813">Transport</keyword>
<keyword evidence="14" id="KW-0804">Transcription</keyword>
<feature type="domain" description="Response regulatory" evidence="19">
    <location>
        <begin position="430"/>
        <end position="546"/>
    </location>
</feature>
<evidence type="ECO:0000256" key="4">
    <source>
        <dbReference type="ARBA" id="ARBA00022553"/>
    </source>
</evidence>
<evidence type="ECO:0000256" key="14">
    <source>
        <dbReference type="ARBA" id="ARBA00023163"/>
    </source>
</evidence>
<dbReference type="InterPro" id="IPR045279">
    <property type="entry name" value="ARR-like"/>
</dbReference>
<dbReference type="GO" id="GO:0043001">
    <property type="term" value="P:Golgi to plasma membrane protein transport"/>
    <property type="evidence" value="ECO:0007669"/>
    <property type="project" value="UniProtKB-ARBA"/>
</dbReference>
<evidence type="ECO:0000256" key="10">
    <source>
        <dbReference type="ARBA" id="ARBA00023015"/>
    </source>
</evidence>
<dbReference type="GO" id="GO:0005802">
    <property type="term" value="C:trans-Golgi network"/>
    <property type="evidence" value="ECO:0007669"/>
    <property type="project" value="UniProtKB-ARBA"/>
</dbReference>
<dbReference type="GO" id="GO:0009863">
    <property type="term" value="P:salicylic acid mediated signaling pathway"/>
    <property type="evidence" value="ECO:0007669"/>
    <property type="project" value="UniProtKB-ARBA"/>
</dbReference>
<sequence>MATRNRTAVYKKKRDAFKSVRAPLSSSASGSSGPVIEMVSGSFLRSNRSSYAPLSTEEDPGPSRDAFTVGLPPAWVDDSEEISVNIQRARVKMAELIKVHAKALMPSFGDGKEDQHMIEVLTHEITDLLRRSEKRLQKLSATGFSEDSNIRKNVQCSLATDLQNLSMDLRRKQSTYLKRLQQQKEGHDGVDLEMNFNENKFRMEDDGFSDVGFDGHDMMKLKKSEQFNQEREREIKQVVESGNELAQIMKDLSVLVIDQGTIVDRIDHNIQNVATTVEEGFKQLQRAERTQKKGGMVKCATTLAVAATCFVNCENMQGSANYYEDTEDGIRHMPPNLSLRIPLREAYLPKLLPCSTVIRVMASREENILSDSCKNYNADEFPAGLRVLADGNDIVYTLHLLRIVMAGGEENILSDSCRNYNADEFPAGLRVLVVDDDPCYLSVLEKMLRDCLYQVTTCDRAKDALSILEEDKNKFDLVISDLHMPEMDGFQLLEMMELLDIDVPVVIMSVDDQKEVVMKCILKGACEYLAKPLQMETIKFIWRHVFRKKQKCLKESEKSTESAVNGGDNSQLKQSSVADSISIQNEENNAAAAADDKILKRRKTDEDDSEIYDDVTTAKKPRIIWTVELHQKFVRAVNQLGRDKAVPKKILECMKAMNVTGLTRENVASHLQKYRLYLQRQTDSLPETGNLQPYMDLKRSIFQHQQSPVTDVTSGGQFAVPGLNIPEAGGFEKIPANSRVGIPFVDQRNLFRIPDSSFYPFTDFSNPGAVVAYNNLSSPNEEHEYAFLGNTHDQHSRNLSTGDPYELKSEYMYDQFMPEPLLYVKYFDQDDHFRGPFLNPVIG</sequence>
<dbReference type="SUPFAM" id="SSF52172">
    <property type="entry name" value="CheY-like"/>
    <property type="match status" value="1"/>
</dbReference>
<keyword evidence="12" id="KW-0472">Membrane</keyword>
<evidence type="ECO:0000256" key="5">
    <source>
        <dbReference type="ARBA" id="ARBA00022692"/>
    </source>
</evidence>
<keyword evidence="23" id="KW-1185">Reference proteome</keyword>
<evidence type="ECO:0000256" key="15">
    <source>
        <dbReference type="ARBA" id="ARBA00023242"/>
    </source>
</evidence>
<evidence type="ECO:0000259" key="20">
    <source>
        <dbReference type="PROSITE" id="PS50192"/>
    </source>
</evidence>
<dbReference type="InterPro" id="IPR010989">
    <property type="entry name" value="SNARE"/>
</dbReference>
<dbReference type="GO" id="GO:0009658">
    <property type="term" value="P:chloroplast organization"/>
    <property type="evidence" value="ECO:0007669"/>
    <property type="project" value="UniProtKB-ARBA"/>
</dbReference>
<proteinExistence type="inferred from homology"/>
<keyword evidence="15" id="KW-0539">Nucleus</keyword>
<dbReference type="GO" id="GO:0006886">
    <property type="term" value="P:intracellular protein transport"/>
    <property type="evidence" value="ECO:0007669"/>
    <property type="project" value="UniProtKB-ARBA"/>
</dbReference>
<dbReference type="GO" id="GO:0006896">
    <property type="term" value="P:Golgi to vacuole transport"/>
    <property type="evidence" value="ECO:0007669"/>
    <property type="project" value="UniProtKB-ARBA"/>
</dbReference>
<dbReference type="GO" id="GO:0098629">
    <property type="term" value="P:trans-Golgi network membrane organization"/>
    <property type="evidence" value="ECO:0007669"/>
    <property type="project" value="UniProtKB-ARBA"/>
</dbReference>
<dbReference type="PANTHER" id="PTHR43874:SF63">
    <property type="entry name" value="RESPONSE REGULATORY DOMAIN-CONTAINING PROTEIN"/>
    <property type="match status" value="1"/>
</dbReference>
<evidence type="ECO:0000256" key="8">
    <source>
        <dbReference type="ARBA" id="ARBA00022989"/>
    </source>
</evidence>
<evidence type="ECO:0000256" key="18">
    <source>
        <dbReference type="SAM" id="MobiDB-lite"/>
    </source>
</evidence>
<dbReference type="GO" id="GO:0005634">
    <property type="term" value="C:nucleus"/>
    <property type="evidence" value="ECO:0007669"/>
    <property type="project" value="UniProtKB-SubCell"/>
</dbReference>
<dbReference type="Pfam" id="PF05739">
    <property type="entry name" value="SNARE"/>
    <property type="match status" value="1"/>
</dbReference>
<dbReference type="GO" id="GO:0003677">
    <property type="term" value="F:DNA binding"/>
    <property type="evidence" value="ECO:0007669"/>
    <property type="project" value="InterPro"/>
</dbReference>
<dbReference type="Proteomes" id="UP000323000">
    <property type="component" value="Chromosome 4"/>
</dbReference>
<keyword evidence="10" id="KW-0805">Transcription regulation</keyword>
<protein>
    <recommendedName>
        <fullName evidence="24">Response regulatory domain-containing protein</fullName>
    </recommendedName>
</protein>
<evidence type="ECO:0000256" key="2">
    <source>
        <dbReference type="ARBA" id="ARBA00009063"/>
    </source>
</evidence>
<evidence type="ECO:0000259" key="19">
    <source>
        <dbReference type="PROSITE" id="PS50110"/>
    </source>
</evidence>
<keyword evidence="9" id="KW-0902">Two-component regulatory system</keyword>
<keyword evidence="4 17" id="KW-0597">Phosphoprotein</keyword>
<dbReference type="InterPro" id="IPR006011">
    <property type="entry name" value="Syntaxin_N"/>
</dbReference>
<dbReference type="InterPro" id="IPR000727">
    <property type="entry name" value="T_SNARE_dom"/>
</dbReference>
<dbReference type="GO" id="GO:0000160">
    <property type="term" value="P:phosphorelay signal transduction system"/>
    <property type="evidence" value="ECO:0007669"/>
    <property type="project" value="UniProtKB-KW"/>
</dbReference>
<dbReference type="GO" id="GO:0016020">
    <property type="term" value="C:membrane"/>
    <property type="evidence" value="ECO:0007669"/>
    <property type="project" value="InterPro"/>
</dbReference>
<evidence type="ECO:0000256" key="12">
    <source>
        <dbReference type="ARBA" id="ARBA00023136"/>
    </source>
</evidence>
<dbReference type="CDD" id="cd15845">
    <property type="entry name" value="SNARE_syntaxin16"/>
    <property type="match status" value="1"/>
</dbReference>
<dbReference type="SUPFAM" id="SSF46689">
    <property type="entry name" value="Homeodomain-like"/>
    <property type="match status" value="1"/>
</dbReference>
<evidence type="ECO:0000256" key="11">
    <source>
        <dbReference type="ARBA" id="ARBA00023034"/>
    </source>
</evidence>
<dbReference type="GO" id="GO:0050832">
    <property type="term" value="P:defense response to fungus"/>
    <property type="evidence" value="ECO:0007669"/>
    <property type="project" value="UniProtKB-ARBA"/>
</dbReference>
<dbReference type="GO" id="GO:0009736">
    <property type="term" value="P:cytokinin-activated signaling pathway"/>
    <property type="evidence" value="ECO:0007669"/>
    <property type="project" value="InterPro"/>
</dbReference>
<comment type="similarity">
    <text evidence="2">Belongs to the syntaxin family.</text>
</comment>
<dbReference type="GO" id="GO:0006906">
    <property type="term" value="P:vesicle fusion"/>
    <property type="evidence" value="ECO:0007669"/>
    <property type="project" value="UniProtKB-ARBA"/>
</dbReference>
<evidence type="ECO:0000256" key="1">
    <source>
        <dbReference type="ARBA" id="ARBA00004123"/>
    </source>
</evidence>
<feature type="compositionally biased region" description="Polar residues" evidence="18">
    <location>
        <begin position="561"/>
        <end position="578"/>
    </location>
</feature>
<evidence type="ECO:0000256" key="6">
    <source>
        <dbReference type="ARBA" id="ARBA00022821"/>
    </source>
</evidence>
<dbReference type="PROSITE" id="PS50110">
    <property type="entry name" value="RESPONSE_REGULATORY"/>
    <property type="match status" value="1"/>
</dbReference>
<keyword evidence="13" id="KW-0010">Activator</keyword>
<accession>A0A5C7I2B0</accession>
<evidence type="ECO:0000256" key="7">
    <source>
        <dbReference type="ARBA" id="ARBA00022927"/>
    </source>
</evidence>
<feature type="domain" description="T-SNARE coiled-coil homology" evidence="20">
    <location>
        <begin position="225"/>
        <end position="287"/>
    </location>
</feature>
<dbReference type="NCBIfam" id="TIGR01557">
    <property type="entry name" value="myb_SHAQKYF"/>
    <property type="match status" value="1"/>
</dbReference>
<evidence type="ECO:0000256" key="16">
    <source>
        <dbReference type="ARBA" id="ARBA00037801"/>
    </source>
</evidence>
<dbReference type="FunFam" id="1.10.10.60:FF:000007">
    <property type="entry name" value="Two-component response regulator"/>
    <property type="match status" value="1"/>
</dbReference>
<dbReference type="CDD" id="cd17584">
    <property type="entry name" value="REC_typeB_ARR-like"/>
    <property type="match status" value="1"/>
</dbReference>
<dbReference type="SMART" id="SM00448">
    <property type="entry name" value="REC"/>
    <property type="match status" value="1"/>
</dbReference>
<dbReference type="Gene3D" id="1.20.58.70">
    <property type="match status" value="1"/>
</dbReference>
<dbReference type="InterPro" id="IPR011006">
    <property type="entry name" value="CheY-like_superfamily"/>
</dbReference>
<dbReference type="SMART" id="SM00397">
    <property type="entry name" value="t_SNARE"/>
    <property type="match status" value="1"/>
</dbReference>
<evidence type="ECO:0000313" key="23">
    <source>
        <dbReference type="Proteomes" id="UP000323000"/>
    </source>
</evidence>